<dbReference type="EMBL" id="CP109071">
    <property type="protein sequence ID" value="WSA34804.1"/>
    <property type="molecule type" value="Genomic_DNA"/>
</dbReference>
<evidence type="ECO:0000256" key="1">
    <source>
        <dbReference type="ARBA" id="ARBA00004651"/>
    </source>
</evidence>
<dbReference type="STRING" id="47871.GA0070608_1814"/>
<dbReference type="RefSeq" id="WP_091624894.1">
    <property type="nucleotide sequence ID" value="NZ_CP109071.1"/>
</dbReference>
<feature type="transmembrane region" description="Helical" evidence="7">
    <location>
        <begin position="187"/>
        <end position="205"/>
    </location>
</feature>
<evidence type="ECO:0000256" key="2">
    <source>
        <dbReference type="ARBA" id="ARBA00010792"/>
    </source>
</evidence>
<feature type="transmembrane region" description="Helical" evidence="7">
    <location>
        <begin position="66"/>
        <end position="90"/>
    </location>
</feature>
<evidence type="ECO:0000313" key="10">
    <source>
        <dbReference type="EMBL" id="WSA34804.1"/>
    </source>
</evidence>
<evidence type="ECO:0000256" key="6">
    <source>
        <dbReference type="ARBA" id="ARBA00023136"/>
    </source>
</evidence>
<proteinExistence type="inferred from homology"/>
<reference evidence="10 12" key="3">
    <citation type="submission" date="2022-10" db="EMBL/GenBank/DDBJ databases">
        <title>The complete genomes of actinobacterial strains from the NBC collection.</title>
        <authorList>
            <person name="Joergensen T.S."/>
            <person name="Alvarez Arevalo M."/>
            <person name="Sterndorff E.B."/>
            <person name="Faurdal D."/>
            <person name="Vuksanovic O."/>
            <person name="Mourched A.-S."/>
            <person name="Charusanti P."/>
            <person name="Shaw S."/>
            <person name="Blin K."/>
            <person name="Weber T."/>
        </authorList>
    </citation>
    <scope>NUCLEOTIDE SEQUENCE [LARGE SCALE GENOMIC DNA]</scope>
    <source>
        <strain evidence="10 12">NBC 01809</strain>
    </source>
</reference>
<reference evidence="9" key="2">
    <citation type="submission" date="2016-06" db="EMBL/GenBank/DDBJ databases">
        <authorList>
            <person name="Kjaerup R.B."/>
            <person name="Dalgaard T.S."/>
            <person name="Juul-Madsen H.R."/>
        </authorList>
    </citation>
    <scope>NUCLEOTIDE SEQUENCE [LARGE SCALE GENOMIC DNA]</scope>
    <source>
        <strain evidence="9">DSM 43363</strain>
    </source>
</reference>
<dbReference type="InterPro" id="IPR032818">
    <property type="entry name" value="DedA-like"/>
</dbReference>
<dbReference type="Pfam" id="PF09335">
    <property type="entry name" value="VTT_dom"/>
    <property type="match status" value="1"/>
</dbReference>
<keyword evidence="3 7" id="KW-1003">Cell membrane</keyword>
<dbReference type="InterPro" id="IPR032816">
    <property type="entry name" value="VTT_dom"/>
</dbReference>
<organism evidence="9 11">
    <name type="scientific">Micromonospora peucetia</name>
    <dbReference type="NCBI Taxonomy" id="47871"/>
    <lineage>
        <taxon>Bacteria</taxon>
        <taxon>Bacillati</taxon>
        <taxon>Actinomycetota</taxon>
        <taxon>Actinomycetes</taxon>
        <taxon>Micromonosporales</taxon>
        <taxon>Micromonosporaceae</taxon>
        <taxon>Micromonospora</taxon>
    </lineage>
</organism>
<dbReference type="EMBL" id="FMIC01000002">
    <property type="protein sequence ID" value="SCL57395.1"/>
    <property type="molecule type" value="Genomic_DNA"/>
</dbReference>
<evidence type="ECO:0000313" key="12">
    <source>
        <dbReference type="Proteomes" id="UP001334804"/>
    </source>
</evidence>
<feature type="transmembrane region" description="Helical" evidence="7">
    <location>
        <begin position="153"/>
        <end position="175"/>
    </location>
</feature>
<dbReference type="Proteomes" id="UP000199343">
    <property type="component" value="Unassembled WGS sequence"/>
</dbReference>
<comment type="subcellular location">
    <subcellularLocation>
        <location evidence="1 7">Cell membrane</location>
        <topology evidence="1 7">Multi-pass membrane protein</topology>
    </subcellularLocation>
</comment>
<evidence type="ECO:0000256" key="3">
    <source>
        <dbReference type="ARBA" id="ARBA00022475"/>
    </source>
</evidence>
<reference evidence="11" key="1">
    <citation type="submission" date="2016-06" db="EMBL/GenBank/DDBJ databases">
        <authorList>
            <person name="Varghese N."/>
            <person name="Submissions Spin"/>
        </authorList>
    </citation>
    <scope>NUCLEOTIDE SEQUENCE [LARGE SCALE GENOMIC DNA]</scope>
    <source>
        <strain evidence="11">DSM 43363</strain>
    </source>
</reference>
<dbReference type="GO" id="GO:0005886">
    <property type="term" value="C:plasma membrane"/>
    <property type="evidence" value="ECO:0007669"/>
    <property type="project" value="UniProtKB-SubCell"/>
</dbReference>
<feature type="transmembrane region" description="Helical" evidence="7">
    <location>
        <begin position="20"/>
        <end position="46"/>
    </location>
</feature>
<dbReference type="OrthoDB" id="9813426at2"/>
<evidence type="ECO:0000313" key="11">
    <source>
        <dbReference type="Proteomes" id="UP000199343"/>
    </source>
</evidence>
<keyword evidence="12" id="KW-1185">Reference proteome</keyword>
<sequence length="237" mass="26031">MSTPTTTLALGPSWLDPEVLISTFGLIGILVIVFAESGLLIGFFLPGDSLLFTAGLLTADGKYITYPLWLVCLLITIAAIAGDQVGYAFGRKVGPALFRRPNSRLFKQENVLKAHDFFEKYGARSIVLARFVPIVRTFTPIVAGVSRMNYRTFVIYNVIGGVLWGTGVTVLGYFLGQIPFVKANIEMILIGIVLISVIPIAVELLRAWMAARRGTTPQERAAAEEAIRETREHYGKH</sequence>
<evidence type="ECO:0000313" key="9">
    <source>
        <dbReference type="EMBL" id="SCL57395.1"/>
    </source>
</evidence>
<dbReference type="PANTHER" id="PTHR30353:SF0">
    <property type="entry name" value="TRANSMEMBRANE PROTEIN"/>
    <property type="match status" value="1"/>
</dbReference>
<comment type="similarity">
    <text evidence="2 7">Belongs to the DedA family.</text>
</comment>
<keyword evidence="4 7" id="KW-0812">Transmembrane</keyword>
<feature type="domain" description="VTT" evidence="8">
    <location>
        <begin position="45"/>
        <end position="173"/>
    </location>
</feature>
<accession>A0A1C6UTI9</accession>
<keyword evidence="5 7" id="KW-1133">Transmembrane helix</keyword>
<dbReference type="PANTHER" id="PTHR30353">
    <property type="entry name" value="INNER MEMBRANE PROTEIN DEDA-RELATED"/>
    <property type="match status" value="1"/>
</dbReference>
<protein>
    <submittedName>
        <fullName evidence="9">Membrane-associated protein</fullName>
    </submittedName>
    <submittedName>
        <fullName evidence="10">VTT domain-containing protein</fullName>
    </submittedName>
</protein>
<evidence type="ECO:0000256" key="7">
    <source>
        <dbReference type="RuleBase" id="RU367016"/>
    </source>
</evidence>
<evidence type="ECO:0000256" key="4">
    <source>
        <dbReference type="ARBA" id="ARBA00022692"/>
    </source>
</evidence>
<dbReference type="AlphaFoldDB" id="A0A1C6UTI9"/>
<evidence type="ECO:0000259" key="8">
    <source>
        <dbReference type="Pfam" id="PF09335"/>
    </source>
</evidence>
<keyword evidence="6 7" id="KW-0472">Membrane</keyword>
<dbReference type="Proteomes" id="UP001334804">
    <property type="component" value="Chromosome"/>
</dbReference>
<evidence type="ECO:0000256" key="5">
    <source>
        <dbReference type="ARBA" id="ARBA00022989"/>
    </source>
</evidence>
<name>A0A1C6UTI9_9ACTN</name>
<gene>
    <name evidence="9" type="ORF">GA0070608_1814</name>
    <name evidence="10" type="ORF">OIE14_12545</name>
</gene>